<evidence type="ECO:0000256" key="3">
    <source>
        <dbReference type="ARBA" id="ARBA00022692"/>
    </source>
</evidence>
<evidence type="ECO:0000313" key="9">
    <source>
        <dbReference type="Proteomes" id="UP000712527"/>
    </source>
</evidence>
<comment type="subcellular location">
    <subcellularLocation>
        <location evidence="1">Cell membrane</location>
        <topology evidence="1">Multi-pass membrane protein</topology>
    </subcellularLocation>
</comment>
<proteinExistence type="predicted"/>
<dbReference type="Pfam" id="PF07690">
    <property type="entry name" value="MFS_1"/>
    <property type="match status" value="1"/>
</dbReference>
<feature type="transmembrane region" description="Helical" evidence="6">
    <location>
        <begin position="203"/>
        <end position="220"/>
    </location>
</feature>
<evidence type="ECO:0000256" key="2">
    <source>
        <dbReference type="ARBA" id="ARBA00022475"/>
    </source>
</evidence>
<name>A0ABS2F023_9ACTN</name>
<feature type="transmembrane region" description="Helical" evidence="6">
    <location>
        <begin position="332"/>
        <end position="351"/>
    </location>
</feature>
<evidence type="ECO:0000313" key="8">
    <source>
        <dbReference type="EMBL" id="MBM6774324.1"/>
    </source>
</evidence>
<accession>A0ABS2F023</accession>
<feature type="transmembrane region" description="Helical" evidence="6">
    <location>
        <begin position="98"/>
        <end position="119"/>
    </location>
</feature>
<feature type="transmembrane region" description="Helical" evidence="6">
    <location>
        <begin position="292"/>
        <end position="312"/>
    </location>
</feature>
<feature type="transmembrane region" description="Helical" evidence="6">
    <location>
        <begin position="48"/>
        <end position="66"/>
    </location>
</feature>
<feature type="transmembrane region" description="Helical" evidence="6">
    <location>
        <begin position="357"/>
        <end position="378"/>
    </location>
</feature>
<feature type="transmembrane region" description="Helical" evidence="6">
    <location>
        <begin position="131"/>
        <end position="150"/>
    </location>
</feature>
<keyword evidence="4 6" id="KW-1133">Transmembrane helix</keyword>
<dbReference type="InterPro" id="IPR050189">
    <property type="entry name" value="MFS_Efflux_Transporters"/>
</dbReference>
<comment type="caution">
    <text evidence="8">The sequence shown here is derived from an EMBL/GenBank/DDBJ whole genome shotgun (WGS) entry which is preliminary data.</text>
</comment>
<feature type="transmembrane region" description="Helical" evidence="6">
    <location>
        <begin position="269"/>
        <end position="286"/>
    </location>
</feature>
<dbReference type="PROSITE" id="PS50850">
    <property type="entry name" value="MFS"/>
    <property type="match status" value="1"/>
</dbReference>
<protein>
    <submittedName>
        <fullName evidence="8">MFS transporter</fullName>
    </submittedName>
</protein>
<dbReference type="Proteomes" id="UP000712527">
    <property type="component" value="Unassembled WGS sequence"/>
</dbReference>
<gene>
    <name evidence="8" type="ORF">H9X80_01985</name>
</gene>
<feature type="transmembrane region" description="Helical" evidence="6">
    <location>
        <begin position="162"/>
        <end position="182"/>
    </location>
</feature>
<keyword evidence="9" id="KW-1185">Reference proteome</keyword>
<organism evidence="8 9">
    <name type="scientific">Olsenella profusa</name>
    <dbReference type="NCBI Taxonomy" id="138595"/>
    <lineage>
        <taxon>Bacteria</taxon>
        <taxon>Bacillati</taxon>
        <taxon>Actinomycetota</taxon>
        <taxon>Coriobacteriia</taxon>
        <taxon>Coriobacteriales</taxon>
        <taxon>Atopobiaceae</taxon>
        <taxon>Olsenella</taxon>
    </lineage>
</organism>
<dbReference type="EMBL" id="JACSNQ010000002">
    <property type="protein sequence ID" value="MBM6774324.1"/>
    <property type="molecule type" value="Genomic_DNA"/>
</dbReference>
<dbReference type="SUPFAM" id="SSF103473">
    <property type="entry name" value="MFS general substrate transporter"/>
    <property type="match status" value="1"/>
</dbReference>
<dbReference type="InterPro" id="IPR020846">
    <property type="entry name" value="MFS_dom"/>
</dbReference>
<evidence type="ECO:0000256" key="4">
    <source>
        <dbReference type="ARBA" id="ARBA00022989"/>
    </source>
</evidence>
<feature type="transmembrane region" description="Helical" evidence="6">
    <location>
        <begin position="73"/>
        <end position="92"/>
    </location>
</feature>
<dbReference type="InterPro" id="IPR036259">
    <property type="entry name" value="MFS_trans_sf"/>
</dbReference>
<dbReference type="InterPro" id="IPR011701">
    <property type="entry name" value="MFS"/>
</dbReference>
<evidence type="ECO:0000256" key="1">
    <source>
        <dbReference type="ARBA" id="ARBA00004651"/>
    </source>
</evidence>
<dbReference type="PANTHER" id="PTHR43124:SF4">
    <property type="entry name" value="SUGAR EFFLUX TRANSPORTER"/>
    <property type="match status" value="1"/>
</dbReference>
<keyword evidence="2" id="KW-1003">Cell membrane</keyword>
<keyword evidence="3 6" id="KW-0812">Transmembrane</keyword>
<sequence length="388" mass="39587">MTARELLPLLALTLSAFLLNTSEFVPIGLLTDIAGSFGLSESGAGVLISAYAAAVALLSLPLMLAASRVPPKALIVGVLGIFCAGQVASAVAPTFALLVAARLVVAASHAVFWSIASPFAVRVASPERSSLAMSMIITGTSIAMILGMPLGRALGLALGWRMTFVCIGGMALVALVALAVCFPRLEAGAPFTLDRLPELGRNRALVGLYLVTILFATGYYTGYSYIEPFLQQVAAMPSELVTAVLTVFGVAGLAGSWLFARFFDAHRRGFLMAVIAGITVALLALAPLAPWAAGPFVVCAVWGVSATAFNVATQAEVIRATSQEASPVAMSLFSGLFNIGIGAGSLVGGVVCDTAGVGLVGVAGGAVTAVALLLYAVVGAGRGRRVDR</sequence>
<evidence type="ECO:0000256" key="5">
    <source>
        <dbReference type="ARBA" id="ARBA00023136"/>
    </source>
</evidence>
<feature type="transmembrane region" description="Helical" evidence="6">
    <location>
        <begin position="240"/>
        <end position="260"/>
    </location>
</feature>
<dbReference type="CDD" id="cd17324">
    <property type="entry name" value="MFS_NepI_like"/>
    <property type="match status" value="1"/>
</dbReference>
<evidence type="ECO:0000259" key="7">
    <source>
        <dbReference type="PROSITE" id="PS50850"/>
    </source>
</evidence>
<keyword evidence="5 6" id="KW-0472">Membrane</keyword>
<reference evidence="8 9" key="1">
    <citation type="journal article" date="2021" name="Sci. Rep.">
        <title>The distribution of antibiotic resistance genes in chicken gut microbiota commensals.</title>
        <authorList>
            <person name="Juricova H."/>
            <person name="Matiasovicova J."/>
            <person name="Kubasova T."/>
            <person name="Cejkova D."/>
            <person name="Rychlik I."/>
        </authorList>
    </citation>
    <scope>NUCLEOTIDE SEQUENCE [LARGE SCALE GENOMIC DNA]</scope>
    <source>
        <strain evidence="8 9">An794</strain>
    </source>
</reference>
<evidence type="ECO:0000256" key="6">
    <source>
        <dbReference type="SAM" id="Phobius"/>
    </source>
</evidence>
<dbReference type="PANTHER" id="PTHR43124">
    <property type="entry name" value="PURINE EFFLUX PUMP PBUE"/>
    <property type="match status" value="1"/>
</dbReference>
<dbReference type="Gene3D" id="1.20.1250.20">
    <property type="entry name" value="MFS general substrate transporter like domains"/>
    <property type="match status" value="1"/>
</dbReference>
<feature type="domain" description="Major facilitator superfamily (MFS) profile" evidence="7">
    <location>
        <begin position="8"/>
        <end position="383"/>
    </location>
</feature>